<dbReference type="Gene3D" id="3.40.50.1110">
    <property type="entry name" value="SGNH hydrolase"/>
    <property type="match status" value="1"/>
</dbReference>
<evidence type="ECO:0000259" key="3">
    <source>
        <dbReference type="Pfam" id="PF13472"/>
    </source>
</evidence>
<gene>
    <name evidence="4" type="ORF">QFZ49_007280</name>
</gene>
<evidence type="ECO:0000313" key="5">
    <source>
        <dbReference type="Proteomes" id="UP001223072"/>
    </source>
</evidence>
<proteinExistence type="predicted"/>
<sequence length="423" mass="44438">MTRAIMVRHTLVALVTALAIVPPPARADTGSTPAPPPAPGPSPVRETPVAPVWTGTWEAAASGTVPARPGASIRNVLHISVGGSALRVRLTNRLGSKPLRLGAVTVALQELGEPKTPDAEPGSMRTATFGGAPTVTIPAGQDRVTDTVKLAVPAGANLLVTVHTPGDSGPVTYHRAARQTNFVAPSGNWAAAEEGDAYTRKLRSWYYVTGVDVLDAPATGSVVTLGDSLTDGGNTVSDANRRWPDRLAGRLAALPPSRRLGVLNAGVSGNRVLLDHVGPSALARFDADVLSRTRVRALIVFEGVNDINGAPEQVVPGAFEQAYKSLVTRAHARGIRVVGATITPYGGHARWRRAHESVRRQVNAVIRGSGVFDAVVDFDAAVRDPAFPYRMRAAYDSGDHLHFNAAGMRALADAIDLADLRSL</sequence>
<feature type="signal peptide" evidence="2">
    <location>
        <begin position="1"/>
        <end position="27"/>
    </location>
</feature>
<feature type="chain" id="PRO_5047375063" evidence="2">
    <location>
        <begin position="28"/>
        <end position="423"/>
    </location>
</feature>
<dbReference type="SUPFAM" id="SSF52266">
    <property type="entry name" value="SGNH hydrolase"/>
    <property type="match status" value="1"/>
</dbReference>
<feature type="compositionally biased region" description="Pro residues" evidence="1">
    <location>
        <begin position="33"/>
        <end position="42"/>
    </location>
</feature>
<dbReference type="Pfam" id="PF13472">
    <property type="entry name" value="Lipase_GDSL_2"/>
    <property type="match status" value="1"/>
</dbReference>
<accession>A0ABU0S2C7</accession>
<evidence type="ECO:0000256" key="1">
    <source>
        <dbReference type="SAM" id="MobiDB-lite"/>
    </source>
</evidence>
<dbReference type="PANTHER" id="PTHR43784">
    <property type="entry name" value="GDSL-LIKE LIPASE/ACYLHYDROLASE, PUTATIVE (AFU_ORTHOLOGUE AFUA_2G00820)-RELATED"/>
    <property type="match status" value="1"/>
</dbReference>
<dbReference type="InterPro" id="IPR053140">
    <property type="entry name" value="GDSL_Rv0518-like"/>
</dbReference>
<keyword evidence="5" id="KW-1185">Reference proteome</keyword>
<keyword evidence="2" id="KW-0732">Signal</keyword>
<dbReference type="Proteomes" id="UP001223072">
    <property type="component" value="Unassembled WGS sequence"/>
</dbReference>
<evidence type="ECO:0000256" key="2">
    <source>
        <dbReference type="SAM" id="SignalP"/>
    </source>
</evidence>
<dbReference type="EMBL" id="JAUSZS010000008">
    <property type="protein sequence ID" value="MDQ0937305.1"/>
    <property type="molecule type" value="Genomic_DNA"/>
</dbReference>
<dbReference type="InterPro" id="IPR036514">
    <property type="entry name" value="SGNH_hydro_sf"/>
</dbReference>
<dbReference type="CDD" id="cd01830">
    <property type="entry name" value="XynE_like"/>
    <property type="match status" value="1"/>
</dbReference>
<organism evidence="4 5">
    <name type="scientific">Streptomyces turgidiscabies</name>
    <dbReference type="NCBI Taxonomy" id="85558"/>
    <lineage>
        <taxon>Bacteria</taxon>
        <taxon>Bacillati</taxon>
        <taxon>Actinomycetota</taxon>
        <taxon>Actinomycetes</taxon>
        <taxon>Kitasatosporales</taxon>
        <taxon>Streptomycetaceae</taxon>
        <taxon>Streptomyces</taxon>
    </lineage>
</organism>
<feature type="region of interest" description="Disordered" evidence="1">
    <location>
        <begin position="26"/>
        <end position="48"/>
    </location>
</feature>
<name>A0ABU0S2C7_9ACTN</name>
<comment type="caution">
    <text evidence="4">The sequence shown here is derived from an EMBL/GenBank/DDBJ whole genome shotgun (WGS) entry which is preliminary data.</text>
</comment>
<dbReference type="RefSeq" id="WP_307630575.1">
    <property type="nucleotide sequence ID" value="NZ_JAUSZS010000008.1"/>
</dbReference>
<dbReference type="PANTHER" id="PTHR43784:SF2">
    <property type="entry name" value="GDSL-LIKE LIPASE_ACYLHYDROLASE, PUTATIVE (AFU_ORTHOLOGUE AFUA_2G00820)-RELATED"/>
    <property type="match status" value="1"/>
</dbReference>
<reference evidence="4 5" key="1">
    <citation type="submission" date="2023-07" db="EMBL/GenBank/DDBJ databases">
        <title>Comparative genomics of wheat-associated soil bacteria to identify genetic determinants of phenazine resistance.</title>
        <authorList>
            <person name="Mouncey N."/>
        </authorList>
    </citation>
    <scope>NUCLEOTIDE SEQUENCE [LARGE SCALE GENOMIC DNA]</scope>
    <source>
        <strain evidence="4 5">W2I16</strain>
    </source>
</reference>
<feature type="domain" description="SGNH hydrolase-type esterase" evidence="3">
    <location>
        <begin position="225"/>
        <end position="410"/>
    </location>
</feature>
<protein>
    <submittedName>
        <fullName evidence="4">Lysophospholipase L1-like esterase</fullName>
    </submittedName>
</protein>
<dbReference type="InterPro" id="IPR013830">
    <property type="entry name" value="SGNH_hydro"/>
</dbReference>
<evidence type="ECO:0000313" key="4">
    <source>
        <dbReference type="EMBL" id="MDQ0937305.1"/>
    </source>
</evidence>